<feature type="compositionally biased region" description="Polar residues" evidence="1">
    <location>
        <begin position="217"/>
        <end position="244"/>
    </location>
</feature>
<gene>
    <name evidence="2" type="ORF">XAT740_LOCUS61584</name>
</gene>
<evidence type="ECO:0000313" key="3">
    <source>
        <dbReference type="Proteomes" id="UP000663828"/>
    </source>
</evidence>
<protein>
    <submittedName>
        <fullName evidence="2">Uncharacterized protein</fullName>
    </submittedName>
</protein>
<feature type="region of interest" description="Disordered" evidence="1">
    <location>
        <begin position="194"/>
        <end position="244"/>
    </location>
</feature>
<name>A0A816H9D9_ADIRI</name>
<proteinExistence type="predicted"/>
<dbReference type="Proteomes" id="UP000663828">
    <property type="component" value="Unassembled WGS sequence"/>
</dbReference>
<dbReference type="AlphaFoldDB" id="A0A816H9D9"/>
<evidence type="ECO:0000313" key="2">
    <source>
        <dbReference type="EMBL" id="CAF1684796.1"/>
    </source>
</evidence>
<accession>A0A816H9D9</accession>
<dbReference type="EMBL" id="CAJNOR010016326">
    <property type="protein sequence ID" value="CAF1684796.1"/>
    <property type="molecule type" value="Genomic_DNA"/>
</dbReference>
<keyword evidence="3" id="KW-1185">Reference proteome</keyword>
<organism evidence="2 3">
    <name type="scientific">Adineta ricciae</name>
    <name type="common">Rotifer</name>
    <dbReference type="NCBI Taxonomy" id="249248"/>
    <lineage>
        <taxon>Eukaryota</taxon>
        <taxon>Metazoa</taxon>
        <taxon>Spiralia</taxon>
        <taxon>Gnathifera</taxon>
        <taxon>Rotifera</taxon>
        <taxon>Eurotatoria</taxon>
        <taxon>Bdelloidea</taxon>
        <taxon>Adinetida</taxon>
        <taxon>Adinetidae</taxon>
        <taxon>Adineta</taxon>
    </lineage>
</organism>
<feature type="region of interest" description="Disordered" evidence="1">
    <location>
        <begin position="95"/>
        <end position="124"/>
    </location>
</feature>
<reference evidence="2" key="1">
    <citation type="submission" date="2021-02" db="EMBL/GenBank/DDBJ databases">
        <authorList>
            <person name="Nowell W R."/>
        </authorList>
    </citation>
    <scope>NUCLEOTIDE SEQUENCE</scope>
</reference>
<evidence type="ECO:0000256" key="1">
    <source>
        <dbReference type="SAM" id="MobiDB-lite"/>
    </source>
</evidence>
<sequence length="244" mass="26321">MANSESTVNVGVGREGVHMDFRALVPFSGAYSPEQVRGGMSGPRLGGHPSIIWRKTTIYHSNQDGSYCLYARAEWRGNVGACWGFLRVKSTTGKRRQTVGPTGYGFHATSRATSGENGNIRRPLGANTSVMRREPATRLHRHNPLVPSEPAAVGAGTRRTVARRERRERLRAHHPMAQPPTTTSTVVEANGIDQSSDNNIVGEDDGPPSTPQPTIIIYNSNMGGNTGGQATSQMATLNLSDEES</sequence>
<comment type="caution">
    <text evidence="2">The sequence shown here is derived from an EMBL/GenBank/DDBJ whole genome shotgun (WGS) entry which is preliminary data.</text>
</comment>